<organism evidence="2 3">
    <name type="scientific">Nocardioides imazamoxiresistens</name>
    <dbReference type="NCBI Taxonomy" id="3231893"/>
    <lineage>
        <taxon>Bacteria</taxon>
        <taxon>Bacillati</taxon>
        <taxon>Actinomycetota</taxon>
        <taxon>Actinomycetes</taxon>
        <taxon>Propionibacteriales</taxon>
        <taxon>Nocardioidaceae</taxon>
        <taxon>Nocardioides</taxon>
    </lineage>
</organism>
<feature type="transmembrane region" description="Helical" evidence="1">
    <location>
        <begin position="42"/>
        <end position="63"/>
    </location>
</feature>
<dbReference type="Proteomes" id="UP001268542">
    <property type="component" value="Unassembled WGS sequence"/>
</dbReference>
<accession>A0ABU3PRG5</accession>
<dbReference type="RefSeq" id="WP_315730848.1">
    <property type="nucleotide sequence ID" value="NZ_JAVYII010000001.1"/>
</dbReference>
<protein>
    <submittedName>
        <fullName evidence="2">Uncharacterized protein</fullName>
    </submittedName>
</protein>
<proteinExistence type="predicted"/>
<gene>
    <name evidence="2" type="ORF">RDV89_01940</name>
</gene>
<evidence type="ECO:0000313" key="3">
    <source>
        <dbReference type="Proteomes" id="UP001268542"/>
    </source>
</evidence>
<keyword evidence="1" id="KW-0472">Membrane</keyword>
<evidence type="ECO:0000256" key="1">
    <source>
        <dbReference type="SAM" id="Phobius"/>
    </source>
</evidence>
<reference evidence="2 3" key="1">
    <citation type="submission" date="2023-08" db="EMBL/GenBank/DDBJ databases">
        <title>Nocardioides seae sp. nov., a bacterium isolated from a soil.</title>
        <authorList>
            <person name="Wang X."/>
        </authorList>
    </citation>
    <scope>NUCLEOTIDE SEQUENCE [LARGE SCALE GENOMIC DNA]</scope>
    <source>
        <strain evidence="2 3">YZH12</strain>
    </source>
</reference>
<feature type="transmembrane region" description="Helical" evidence="1">
    <location>
        <begin position="15"/>
        <end position="36"/>
    </location>
</feature>
<dbReference type="EMBL" id="JAVYII010000001">
    <property type="protein sequence ID" value="MDT9591812.1"/>
    <property type="molecule type" value="Genomic_DNA"/>
</dbReference>
<evidence type="ECO:0000313" key="2">
    <source>
        <dbReference type="EMBL" id="MDT9591812.1"/>
    </source>
</evidence>
<name>A0ABU3PRG5_9ACTN</name>
<keyword evidence="1" id="KW-1133">Transmembrane helix</keyword>
<keyword evidence="3" id="KW-1185">Reference proteome</keyword>
<comment type="caution">
    <text evidence="2">The sequence shown here is derived from an EMBL/GenBank/DDBJ whole genome shotgun (WGS) entry which is preliminary data.</text>
</comment>
<keyword evidence="1" id="KW-0812">Transmembrane</keyword>
<sequence>MPFLRAPREPYRRGFYIGHLVAGALLLVGPVTRLLFMDRSRTMLVIDIVLLIPILAFYGTIAVRWRLQIRDERGVRP</sequence>